<accession>A0A0C3GFP6</accession>
<comment type="subcellular location">
    <subcellularLocation>
        <location evidence="1 4">Nucleus</location>
    </subcellularLocation>
</comment>
<protein>
    <recommendedName>
        <fullName evidence="6">Fork-head domain-containing protein</fullName>
    </recommendedName>
</protein>
<dbReference type="OrthoDB" id="5954824at2759"/>
<keyword evidence="3 4" id="KW-0539">Nucleus</keyword>
<dbReference type="PANTHER" id="PTHR11829">
    <property type="entry name" value="FORKHEAD BOX PROTEIN"/>
    <property type="match status" value="1"/>
</dbReference>
<dbReference type="GO" id="GO:0001228">
    <property type="term" value="F:DNA-binding transcription activator activity, RNA polymerase II-specific"/>
    <property type="evidence" value="ECO:0007669"/>
    <property type="project" value="UniProtKB-ARBA"/>
</dbReference>
<dbReference type="HOGENOM" id="CLU_012536_0_0_1"/>
<dbReference type="STRING" id="913774.A0A0C3GFP6"/>
<feature type="region of interest" description="Disordered" evidence="5">
    <location>
        <begin position="17"/>
        <end position="115"/>
    </location>
</feature>
<keyword evidence="2 4" id="KW-0238">DNA-binding</keyword>
<evidence type="ECO:0000256" key="5">
    <source>
        <dbReference type="SAM" id="MobiDB-lite"/>
    </source>
</evidence>
<keyword evidence="8" id="KW-1185">Reference proteome</keyword>
<sequence length="704" mass="77028">MASTRYTQQLLQIYQDPITSFDHSISSIPNSSRPDHPEPSSPNPSRSKKLSPLRPIKNAASRRNIVLNPPQPGPSRPSPSKSALQSSSSPSRAPLGSRLNMISMPPPGRPANQTDSIEKKQPLMSKFKPHKALFTTFATTKPVDTENIPPNGQQSTLFTRTFDESNFSLEGLYDQKRTTKRTLLEAAPIQDSRPLKRSKKEGEQQLEEAQDELALPAPDSFPPLHDDGSKPPHSYAQLIGMSILRAPARRLTLAQIYKWISDTYSFYNPSDAGWQNSIRHNLSLNKAFIKQERPKDDPGKGNYWAIQPGSEHQFIKDKSARRPGPNENVPLLSTNLAPLNHPEIKPLAPAPQEALAQAQVAMPCGPLPAVPELSSDATIPASDDAFEETAEARQLPPSSPLLQSSPPGAIMNSSPPVARRRAEEEIARLRGSSYDSPSKNRAALSGFGPASSSPLRQTQKYGSGQMLPPLTPAVQLKPPMKPPPSISPNTNLRLHRDKVREMVGSPVRGLSCLEENMPPWSPNFNFDDVPFIFSNLADDTDVFVDSCLDFDWGPLPENGSPEKRSAKRPRLDRAKSANVLVDISSNCNKSVTSTPMLKFTPDLGPSVFNSPTRGLGFAESPSKLFDLESPSKMRSPSINAGGFSLPQDEEFFGAEFLSEEVTGFSGMDITQGFQRIGARAQAPRSNPQANGPRATLGRSYTSQY</sequence>
<dbReference type="Gene3D" id="1.10.10.10">
    <property type="entry name" value="Winged helix-like DNA-binding domain superfamily/Winged helix DNA-binding domain"/>
    <property type="match status" value="1"/>
</dbReference>
<evidence type="ECO:0000256" key="2">
    <source>
        <dbReference type="ARBA" id="ARBA00023125"/>
    </source>
</evidence>
<dbReference type="Proteomes" id="UP000054321">
    <property type="component" value="Unassembled WGS sequence"/>
</dbReference>
<dbReference type="CDD" id="cd00059">
    <property type="entry name" value="FH_FOX"/>
    <property type="match status" value="1"/>
</dbReference>
<dbReference type="PROSITE" id="PS50039">
    <property type="entry name" value="FORK_HEAD_3"/>
    <property type="match status" value="1"/>
</dbReference>
<evidence type="ECO:0000259" key="6">
    <source>
        <dbReference type="PROSITE" id="PS50039"/>
    </source>
</evidence>
<feature type="region of interest" description="Disordered" evidence="5">
    <location>
        <begin position="678"/>
        <end position="704"/>
    </location>
</feature>
<dbReference type="Pfam" id="PF00250">
    <property type="entry name" value="Forkhead"/>
    <property type="match status" value="1"/>
</dbReference>
<feature type="region of interest" description="Disordered" evidence="5">
    <location>
        <begin position="187"/>
        <end position="232"/>
    </location>
</feature>
<evidence type="ECO:0000256" key="4">
    <source>
        <dbReference type="PROSITE-ProRule" id="PRU00089"/>
    </source>
</evidence>
<feature type="compositionally biased region" description="Low complexity" evidence="5">
    <location>
        <begin position="394"/>
        <end position="407"/>
    </location>
</feature>
<dbReference type="GO" id="GO:0005634">
    <property type="term" value="C:nucleus"/>
    <property type="evidence" value="ECO:0007669"/>
    <property type="project" value="UniProtKB-SubCell"/>
</dbReference>
<name>A0A0C3GFP6_OIDMZ</name>
<feature type="compositionally biased region" description="Polar residues" evidence="5">
    <location>
        <begin position="17"/>
        <end position="32"/>
    </location>
</feature>
<dbReference type="InParanoid" id="A0A0C3GFP6"/>
<gene>
    <name evidence="7" type="ORF">OIDMADRAFT_135267</name>
</gene>
<dbReference type="GO" id="GO:0000978">
    <property type="term" value="F:RNA polymerase II cis-regulatory region sequence-specific DNA binding"/>
    <property type="evidence" value="ECO:0007669"/>
    <property type="project" value="UniProtKB-ARBA"/>
</dbReference>
<feature type="DNA-binding region" description="Fork-head" evidence="4">
    <location>
        <begin position="230"/>
        <end position="325"/>
    </location>
</feature>
<dbReference type="SMART" id="SM00339">
    <property type="entry name" value="FH"/>
    <property type="match status" value="1"/>
</dbReference>
<dbReference type="InterPro" id="IPR036390">
    <property type="entry name" value="WH_DNA-bd_sf"/>
</dbReference>
<dbReference type="PANTHER" id="PTHR11829:SF343">
    <property type="entry name" value="FORK-HEAD DOMAIN-CONTAINING PROTEIN"/>
    <property type="match status" value="1"/>
</dbReference>
<feature type="domain" description="Fork-head" evidence="6">
    <location>
        <begin position="230"/>
        <end position="325"/>
    </location>
</feature>
<reference evidence="8" key="2">
    <citation type="submission" date="2015-01" db="EMBL/GenBank/DDBJ databases">
        <title>Evolutionary Origins and Diversification of the Mycorrhizal Mutualists.</title>
        <authorList>
            <consortium name="DOE Joint Genome Institute"/>
            <consortium name="Mycorrhizal Genomics Consortium"/>
            <person name="Kohler A."/>
            <person name="Kuo A."/>
            <person name="Nagy L.G."/>
            <person name="Floudas D."/>
            <person name="Copeland A."/>
            <person name="Barry K.W."/>
            <person name="Cichocki N."/>
            <person name="Veneault-Fourrey C."/>
            <person name="LaButti K."/>
            <person name="Lindquist E.A."/>
            <person name="Lipzen A."/>
            <person name="Lundell T."/>
            <person name="Morin E."/>
            <person name="Murat C."/>
            <person name="Riley R."/>
            <person name="Ohm R."/>
            <person name="Sun H."/>
            <person name="Tunlid A."/>
            <person name="Henrissat B."/>
            <person name="Grigoriev I.V."/>
            <person name="Hibbett D.S."/>
            <person name="Martin F."/>
        </authorList>
    </citation>
    <scope>NUCLEOTIDE SEQUENCE [LARGE SCALE GENOMIC DNA]</scope>
    <source>
        <strain evidence="8">Zn</strain>
    </source>
</reference>
<organism evidence="7 8">
    <name type="scientific">Oidiodendron maius (strain Zn)</name>
    <dbReference type="NCBI Taxonomy" id="913774"/>
    <lineage>
        <taxon>Eukaryota</taxon>
        <taxon>Fungi</taxon>
        <taxon>Dikarya</taxon>
        <taxon>Ascomycota</taxon>
        <taxon>Pezizomycotina</taxon>
        <taxon>Leotiomycetes</taxon>
        <taxon>Leotiomycetes incertae sedis</taxon>
        <taxon>Myxotrichaceae</taxon>
        <taxon>Oidiodendron</taxon>
    </lineage>
</organism>
<dbReference type="InterPro" id="IPR001766">
    <property type="entry name" value="Fork_head_dom"/>
</dbReference>
<reference evidence="7 8" key="1">
    <citation type="submission" date="2014-04" db="EMBL/GenBank/DDBJ databases">
        <authorList>
            <consortium name="DOE Joint Genome Institute"/>
            <person name="Kuo A."/>
            <person name="Martino E."/>
            <person name="Perotto S."/>
            <person name="Kohler A."/>
            <person name="Nagy L.G."/>
            <person name="Floudas D."/>
            <person name="Copeland A."/>
            <person name="Barry K.W."/>
            <person name="Cichocki N."/>
            <person name="Veneault-Fourrey C."/>
            <person name="LaButti K."/>
            <person name="Lindquist E.A."/>
            <person name="Lipzen A."/>
            <person name="Lundell T."/>
            <person name="Morin E."/>
            <person name="Murat C."/>
            <person name="Sun H."/>
            <person name="Tunlid A."/>
            <person name="Henrissat B."/>
            <person name="Grigoriev I.V."/>
            <person name="Hibbett D.S."/>
            <person name="Martin F."/>
            <person name="Nordberg H.P."/>
            <person name="Cantor M.N."/>
            <person name="Hua S.X."/>
        </authorList>
    </citation>
    <scope>NUCLEOTIDE SEQUENCE [LARGE SCALE GENOMIC DNA]</scope>
    <source>
        <strain evidence="7 8">Zn</strain>
    </source>
</reference>
<dbReference type="EMBL" id="KN832888">
    <property type="protein sequence ID" value="KIM94960.1"/>
    <property type="molecule type" value="Genomic_DNA"/>
</dbReference>
<dbReference type="InterPro" id="IPR030456">
    <property type="entry name" value="TF_fork_head_CS_2"/>
</dbReference>
<evidence type="ECO:0000256" key="1">
    <source>
        <dbReference type="ARBA" id="ARBA00004123"/>
    </source>
</evidence>
<dbReference type="FunFam" id="1.10.10.10:FF:000260">
    <property type="entry name" value="Forkhead transcription factor (Sep1)"/>
    <property type="match status" value="1"/>
</dbReference>
<evidence type="ECO:0000313" key="7">
    <source>
        <dbReference type="EMBL" id="KIM94960.1"/>
    </source>
</evidence>
<dbReference type="PRINTS" id="PR00053">
    <property type="entry name" value="FORKHEAD"/>
</dbReference>
<dbReference type="SUPFAM" id="SSF46785">
    <property type="entry name" value="Winged helix' DNA-binding domain"/>
    <property type="match status" value="1"/>
</dbReference>
<dbReference type="InterPro" id="IPR036388">
    <property type="entry name" value="WH-like_DNA-bd_sf"/>
</dbReference>
<feature type="region of interest" description="Disordered" evidence="5">
    <location>
        <begin position="385"/>
        <end position="491"/>
    </location>
</feature>
<dbReference type="InterPro" id="IPR050211">
    <property type="entry name" value="FOX_domain-containing"/>
</dbReference>
<evidence type="ECO:0000256" key="3">
    <source>
        <dbReference type="ARBA" id="ARBA00023242"/>
    </source>
</evidence>
<dbReference type="AlphaFoldDB" id="A0A0C3GFP6"/>
<feature type="compositionally biased region" description="Low complexity" evidence="5">
    <location>
        <begin position="78"/>
        <end position="99"/>
    </location>
</feature>
<feature type="compositionally biased region" description="Polar residues" evidence="5">
    <location>
        <begin position="450"/>
        <end position="462"/>
    </location>
</feature>
<proteinExistence type="predicted"/>
<evidence type="ECO:0000313" key="8">
    <source>
        <dbReference type="Proteomes" id="UP000054321"/>
    </source>
</evidence>
<dbReference type="PROSITE" id="PS00658">
    <property type="entry name" value="FORK_HEAD_2"/>
    <property type="match status" value="1"/>
</dbReference>